<proteinExistence type="predicted"/>
<keyword evidence="3" id="KW-1185">Reference proteome</keyword>
<comment type="caution">
    <text evidence="2">The sequence shown here is derived from an EMBL/GenBank/DDBJ whole genome shotgun (WGS) entry which is preliminary data.</text>
</comment>
<evidence type="ECO:0000256" key="1">
    <source>
        <dbReference type="SAM" id="MobiDB-lite"/>
    </source>
</evidence>
<dbReference type="EMBL" id="NEXV01000456">
    <property type="protein sequence ID" value="PIG83278.1"/>
    <property type="molecule type" value="Genomic_DNA"/>
</dbReference>
<organism evidence="2 3">
    <name type="scientific">Aspergillus arachidicola</name>
    <dbReference type="NCBI Taxonomy" id="656916"/>
    <lineage>
        <taxon>Eukaryota</taxon>
        <taxon>Fungi</taxon>
        <taxon>Dikarya</taxon>
        <taxon>Ascomycota</taxon>
        <taxon>Pezizomycotina</taxon>
        <taxon>Eurotiomycetes</taxon>
        <taxon>Eurotiomycetidae</taxon>
        <taxon>Eurotiales</taxon>
        <taxon>Aspergillaceae</taxon>
        <taxon>Aspergillus</taxon>
        <taxon>Aspergillus subgen. Circumdati</taxon>
    </lineage>
</organism>
<name>A0A2G7FRN0_9EURO</name>
<protein>
    <submittedName>
        <fullName evidence="2">Uncharacterized protein</fullName>
    </submittedName>
</protein>
<dbReference type="STRING" id="656916.A0A2G7FRN0"/>
<accession>A0A2G7FRN0</accession>
<gene>
    <name evidence="2" type="ORF">AARAC_009119</name>
</gene>
<evidence type="ECO:0000313" key="3">
    <source>
        <dbReference type="Proteomes" id="UP000231358"/>
    </source>
</evidence>
<feature type="region of interest" description="Disordered" evidence="1">
    <location>
        <begin position="1"/>
        <end position="26"/>
    </location>
</feature>
<dbReference type="AlphaFoldDB" id="A0A2G7FRN0"/>
<sequence length="127" mass="14473">MNANTKWLKDAPTDLPRPLLQQAPPRPLQRGFSLEFKRNYDFVTDYRKYQIMPLVDIEERSVANTVGDSKMSCDTTARDRLESVAIVVKPPGPSREPFGKDYVQRLVDEGFLAECAVEVLADAPRRF</sequence>
<evidence type="ECO:0000313" key="2">
    <source>
        <dbReference type="EMBL" id="PIG83278.1"/>
    </source>
</evidence>
<reference evidence="2 3" key="1">
    <citation type="submission" date="2017-05" db="EMBL/GenBank/DDBJ databases">
        <title>Genome sequence for an aflatoxigenic pathogen of Argentinian peanut, Aspergillus arachidicola.</title>
        <authorList>
            <person name="Moore G."/>
            <person name="Beltz S.B."/>
            <person name="Mack B.M."/>
        </authorList>
    </citation>
    <scope>NUCLEOTIDE SEQUENCE [LARGE SCALE GENOMIC DNA]</scope>
    <source>
        <strain evidence="2 3">CBS 117610</strain>
    </source>
</reference>
<dbReference type="InterPro" id="IPR046670">
    <property type="entry name" value="DUF6540"/>
</dbReference>
<dbReference type="Pfam" id="PF20174">
    <property type="entry name" value="DUF6540"/>
    <property type="match status" value="1"/>
</dbReference>
<dbReference type="Proteomes" id="UP000231358">
    <property type="component" value="Unassembled WGS sequence"/>
</dbReference>